<evidence type="ECO:0000313" key="2">
    <source>
        <dbReference type="EMBL" id="NKX53411.1"/>
    </source>
</evidence>
<dbReference type="NCBIfam" id="NF041390">
    <property type="entry name" value="TadE_Rv3655c"/>
    <property type="match status" value="1"/>
</dbReference>
<proteinExistence type="predicted"/>
<comment type="caution">
    <text evidence="2">The sequence shown here is derived from an EMBL/GenBank/DDBJ whole genome shotgun (WGS) entry which is preliminary data.</text>
</comment>
<sequence length="149" mass="14609">MESRGAARSKDRAPARCLTARCPASGPEQGAATAEVAVVLPALVALLGLLLAGATAGVLQLQLEKAAQAAVRQLGRGETEGRAAATVRAIAGDAVHLSAGTAGGWVTVRVAAPVPGPWGLLAGWTLAAEATAPAELSGSGTAMVGDGRP</sequence>
<keyword evidence="1" id="KW-0472">Membrane</keyword>
<dbReference type="EMBL" id="JAAZSQ010000002">
    <property type="protein sequence ID" value="NKX53411.1"/>
    <property type="molecule type" value="Genomic_DNA"/>
</dbReference>
<protein>
    <recommendedName>
        <fullName evidence="4">TadE-like protein</fullName>
    </recommendedName>
</protein>
<evidence type="ECO:0000256" key="1">
    <source>
        <dbReference type="SAM" id="Phobius"/>
    </source>
</evidence>
<reference evidence="2 3" key="1">
    <citation type="submission" date="2020-04" db="EMBL/GenBank/DDBJ databases">
        <title>Arthrobacter sp. nov.</title>
        <authorList>
            <person name="Liu S."/>
        </authorList>
    </citation>
    <scope>NUCLEOTIDE SEQUENCE [LARGE SCALE GENOMIC DNA]</scope>
    <source>
        <strain evidence="2 3">E918</strain>
    </source>
</reference>
<keyword evidence="3" id="KW-1185">Reference proteome</keyword>
<keyword evidence="1" id="KW-0812">Transmembrane</keyword>
<evidence type="ECO:0008006" key="4">
    <source>
        <dbReference type="Google" id="ProtNLM"/>
    </source>
</evidence>
<keyword evidence="1" id="KW-1133">Transmembrane helix</keyword>
<accession>A0A7X6HAC3</accession>
<feature type="transmembrane region" description="Helical" evidence="1">
    <location>
        <begin position="36"/>
        <end position="59"/>
    </location>
</feature>
<dbReference type="Proteomes" id="UP000544090">
    <property type="component" value="Unassembled WGS sequence"/>
</dbReference>
<organism evidence="2 3">
    <name type="scientific">Arthrobacter mobilis</name>
    <dbReference type="NCBI Taxonomy" id="2724944"/>
    <lineage>
        <taxon>Bacteria</taxon>
        <taxon>Bacillati</taxon>
        <taxon>Actinomycetota</taxon>
        <taxon>Actinomycetes</taxon>
        <taxon>Micrococcales</taxon>
        <taxon>Micrococcaceae</taxon>
        <taxon>Arthrobacter</taxon>
    </lineage>
</organism>
<gene>
    <name evidence="2" type="ORF">HGG74_02425</name>
</gene>
<name>A0A7X6HAC3_9MICC</name>
<dbReference type="AlphaFoldDB" id="A0A7X6HAC3"/>
<dbReference type="InterPro" id="IPR049790">
    <property type="entry name" value="Rv3655c/TadE"/>
</dbReference>
<evidence type="ECO:0000313" key="3">
    <source>
        <dbReference type="Proteomes" id="UP000544090"/>
    </source>
</evidence>